<evidence type="ECO:0000313" key="2">
    <source>
        <dbReference type="Proteomes" id="UP000236527"/>
    </source>
</evidence>
<keyword evidence="2" id="KW-1185">Reference proteome</keyword>
<reference evidence="2" key="1">
    <citation type="journal article" date="2018" name="Genome Announc.">
        <title>Draft Genome Sequence of the Nitrogen-Fixing and Hormogonia-Inducing Cyanobacterium Nostoc cycadae Strain WK-1, Isolated from the Coralloid Roots of Cycas revoluta.</title>
        <authorList>
            <person name="Kanesaki Y."/>
            <person name="Hirose M."/>
            <person name="Hirose Y."/>
            <person name="Fujisawa T."/>
            <person name="Nakamura Y."/>
            <person name="Watanabe S."/>
            <person name="Matsunaga S."/>
            <person name="Uchida H."/>
            <person name="Murakami A."/>
        </authorList>
    </citation>
    <scope>NUCLEOTIDE SEQUENCE [LARGE SCALE GENOMIC DNA]</scope>
    <source>
        <strain evidence="2">WK-1</strain>
    </source>
</reference>
<dbReference type="AlphaFoldDB" id="A0A2H6LPZ5"/>
<comment type="caution">
    <text evidence="1">The sequence shown here is derived from an EMBL/GenBank/DDBJ whole genome shotgun (WGS) entry which is preliminary data.</text>
</comment>
<proteinExistence type="predicted"/>
<sequence length="49" mass="5430">MLGGAIAGIRLLDFIDGINGGLLLTAGKYYKKNPHSVYEGFVFYIYVNF</sequence>
<protein>
    <submittedName>
        <fullName evidence="1">Uncharacterized protein</fullName>
    </submittedName>
</protein>
<evidence type="ECO:0000313" key="1">
    <source>
        <dbReference type="EMBL" id="GBE95271.1"/>
    </source>
</evidence>
<dbReference type="EMBL" id="BDGE01000101">
    <property type="protein sequence ID" value="GBE95271.1"/>
    <property type="molecule type" value="Genomic_DNA"/>
</dbReference>
<dbReference type="Proteomes" id="UP000236527">
    <property type="component" value="Unassembled WGS sequence"/>
</dbReference>
<name>A0A2H6LPZ5_9NOSO</name>
<organism evidence="1 2">
    <name type="scientific">Nostoc cycadae WK-1</name>
    <dbReference type="NCBI Taxonomy" id="1861711"/>
    <lineage>
        <taxon>Bacteria</taxon>
        <taxon>Bacillati</taxon>
        <taxon>Cyanobacteriota</taxon>
        <taxon>Cyanophyceae</taxon>
        <taxon>Nostocales</taxon>
        <taxon>Nostocaceae</taxon>
        <taxon>Nostoc</taxon>
    </lineage>
</organism>
<gene>
    <name evidence="1" type="ORF">NCWK1_5056</name>
</gene>
<accession>A0A2H6LPZ5</accession>